<dbReference type="AlphaFoldDB" id="A0A345Y8P9"/>
<dbReference type="PANTHER" id="PTHR40516">
    <property type="entry name" value="ANTITOXIN CHPS-RELATED"/>
    <property type="match status" value="1"/>
</dbReference>
<accession>A0A345Y8P9</accession>
<organism evidence="3 4">
    <name type="scientific">Crenobacter cavernae</name>
    <dbReference type="NCBI Taxonomy" id="2290923"/>
    <lineage>
        <taxon>Bacteria</taxon>
        <taxon>Pseudomonadati</taxon>
        <taxon>Pseudomonadota</taxon>
        <taxon>Betaproteobacteria</taxon>
        <taxon>Neisseriales</taxon>
        <taxon>Neisseriaceae</taxon>
        <taxon>Crenobacter</taxon>
    </lineage>
</organism>
<dbReference type="Gene3D" id="2.10.260.10">
    <property type="match status" value="1"/>
</dbReference>
<proteinExistence type="predicted"/>
<dbReference type="OrthoDB" id="9795766at2"/>
<dbReference type="KEGG" id="ccah:DWG20_13150"/>
<feature type="domain" description="SpoVT-AbrB" evidence="2">
    <location>
        <begin position="5"/>
        <end position="50"/>
    </location>
</feature>
<dbReference type="SUPFAM" id="SSF89447">
    <property type="entry name" value="AbrB/MazE/MraZ-like"/>
    <property type="match status" value="1"/>
</dbReference>
<protein>
    <submittedName>
        <fullName evidence="3">AbrB/MazE/SpoVT family DNA-binding domain-containing protein</fullName>
    </submittedName>
</protein>
<reference evidence="3 4" key="1">
    <citation type="submission" date="2018-07" db="EMBL/GenBank/DDBJ databases">
        <title>Crenobacter cavernae sp. nov., isolated from a karst cave.</title>
        <authorList>
            <person name="Zhu H."/>
        </authorList>
    </citation>
    <scope>NUCLEOTIDE SEQUENCE [LARGE SCALE GENOMIC DNA]</scope>
    <source>
        <strain evidence="3 4">K1W11S-77</strain>
    </source>
</reference>
<gene>
    <name evidence="3" type="ORF">DWG20_13150</name>
</gene>
<dbReference type="EMBL" id="CP031337">
    <property type="protein sequence ID" value="AXK40301.1"/>
    <property type="molecule type" value="Genomic_DNA"/>
</dbReference>
<dbReference type="GO" id="GO:0097351">
    <property type="term" value="F:toxin sequestering activity"/>
    <property type="evidence" value="ECO:0007669"/>
    <property type="project" value="InterPro"/>
</dbReference>
<dbReference type="InterPro" id="IPR037914">
    <property type="entry name" value="SpoVT-AbrB_sf"/>
</dbReference>
<name>A0A345Y8P9_9NEIS</name>
<dbReference type="GO" id="GO:0003677">
    <property type="term" value="F:DNA binding"/>
    <property type="evidence" value="ECO:0007669"/>
    <property type="project" value="UniProtKB-UniRule"/>
</dbReference>
<dbReference type="Pfam" id="PF04014">
    <property type="entry name" value="MazE_antitoxin"/>
    <property type="match status" value="1"/>
</dbReference>
<dbReference type="PANTHER" id="PTHR40516:SF1">
    <property type="entry name" value="ANTITOXIN CHPS-RELATED"/>
    <property type="match status" value="1"/>
</dbReference>
<keyword evidence="1 3" id="KW-0238">DNA-binding</keyword>
<evidence type="ECO:0000256" key="1">
    <source>
        <dbReference type="PROSITE-ProRule" id="PRU01076"/>
    </source>
</evidence>
<dbReference type="InterPro" id="IPR007159">
    <property type="entry name" value="SpoVT-AbrB_dom"/>
</dbReference>
<sequence>MEMQLTVKKWGNSPAVRLPAAVMKEANLTLDQLVEVHAENGRIIIEPARKAYSLEELLAQCDPKAAMPDLSDWHDMKPQGKEVW</sequence>
<dbReference type="Proteomes" id="UP000254537">
    <property type="component" value="Chromosome"/>
</dbReference>
<evidence type="ECO:0000259" key="2">
    <source>
        <dbReference type="PROSITE" id="PS51740"/>
    </source>
</evidence>
<dbReference type="SMART" id="SM00966">
    <property type="entry name" value="SpoVT_AbrB"/>
    <property type="match status" value="1"/>
</dbReference>
<dbReference type="InterPro" id="IPR039052">
    <property type="entry name" value="Antitox_PemI-like"/>
</dbReference>
<dbReference type="PROSITE" id="PS51740">
    <property type="entry name" value="SPOVT_ABRB"/>
    <property type="match status" value="1"/>
</dbReference>
<evidence type="ECO:0000313" key="4">
    <source>
        <dbReference type="Proteomes" id="UP000254537"/>
    </source>
</evidence>
<evidence type="ECO:0000313" key="3">
    <source>
        <dbReference type="EMBL" id="AXK40301.1"/>
    </source>
</evidence>